<dbReference type="EMBL" id="JACBYE010000083">
    <property type="protein sequence ID" value="NYS95518.1"/>
    <property type="molecule type" value="Genomic_DNA"/>
</dbReference>
<dbReference type="Proteomes" id="UP000561011">
    <property type="component" value="Unassembled WGS sequence"/>
</dbReference>
<proteinExistence type="inferred from homology"/>
<reference evidence="7 8" key="1">
    <citation type="submission" date="2020-07" db="EMBL/GenBank/DDBJ databases">
        <title>MOT database genomes.</title>
        <authorList>
            <person name="Joseph S."/>
            <person name="Aduse-Opoku J."/>
            <person name="Hashim A."/>
            <person name="Wade W."/>
            <person name="Curtis M."/>
        </authorList>
    </citation>
    <scope>NUCLEOTIDE SEQUENCE [LARGE SCALE GENOMIC DNA]</scope>
    <source>
        <strain evidence="7 8">DSM 100099</strain>
    </source>
</reference>
<dbReference type="PANTHER" id="PTHR10183">
    <property type="entry name" value="CALPAIN"/>
    <property type="match status" value="1"/>
</dbReference>
<dbReference type="PROSITE" id="PS50203">
    <property type="entry name" value="CALPAIN_CAT"/>
    <property type="match status" value="1"/>
</dbReference>
<dbReference type="RefSeq" id="WP_179914654.1">
    <property type="nucleotide sequence ID" value="NZ_JACBYE010000083.1"/>
</dbReference>
<keyword evidence="4 5" id="KW-0788">Thiol protease</keyword>
<dbReference type="Pfam" id="PF00648">
    <property type="entry name" value="Peptidase_C2"/>
    <property type="match status" value="1"/>
</dbReference>
<evidence type="ECO:0000259" key="6">
    <source>
        <dbReference type="PROSITE" id="PS50203"/>
    </source>
</evidence>
<dbReference type="InterPro" id="IPR038765">
    <property type="entry name" value="Papain-like_cys_pep_sf"/>
</dbReference>
<keyword evidence="8" id="KW-1185">Reference proteome</keyword>
<feature type="active site" evidence="5">
    <location>
        <position position="317"/>
    </location>
</feature>
<comment type="similarity">
    <text evidence="1">Belongs to the peptidase C2 family.</text>
</comment>
<accession>A0A853F3E0</accession>
<dbReference type="AlphaFoldDB" id="A0A853F3E0"/>
<dbReference type="PANTHER" id="PTHR10183:SF379">
    <property type="entry name" value="CALPAIN-5"/>
    <property type="match status" value="1"/>
</dbReference>
<feature type="active site" evidence="5">
    <location>
        <position position="486"/>
    </location>
</feature>
<evidence type="ECO:0000256" key="3">
    <source>
        <dbReference type="ARBA" id="ARBA00022801"/>
    </source>
</evidence>
<evidence type="ECO:0000256" key="5">
    <source>
        <dbReference type="PROSITE-ProRule" id="PRU00239"/>
    </source>
</evidence>
<dbReference type="SUPFAM" id="SSF54001">
    <property type="entry name" value="Cysteine proteinases"/>
    <property type="match status" value="1"/>
</dbReference>
<dbReference type="InterPro" id="IPR001300">
    <property type="entry name" value="Peptidase_C2_calpain_cat"/>
</dbReference>
<dbReference type="GO" id="GO:0006508">
    <property type="term" value="P:proteolysis"/>
    <property type="evidence" value="ECO:0007669"/>
    <property type="project" value="UniProtKB-KW"/>
</dbReference>
<evidence type="ECO:0000256" key="2">
    <source>
        <dbReference type="ARBA" id="ARBA00022670"/>
    </source>
</evidence>
<protein>
    <recommendedName>
        <fullName evidence="6">Calpain catalytic domain-containing protein</fullName>
    </recommendedName>
</protein>
<feature type="active site" evidence="5">
    <location>
        <position position="469"/>
    </location>
</feature>
<name>A0A853F3E0_9MICO</name>
<keyword evidence="3 5" id="KW-0378">Hydrolase</keyword>
<organism evidence="7 8">
    <name type="scientific">Sanguibacter inulinus</name>
    <dbReference type="NCBI Taxonomy" id="60922"/>
    <lineage>
        <taxon>Bacteria</taxon>
        <taxon>Bacillati</taxon>
        <taxon>Actinomycetota</taxon>
        <taxon>Actinomycetes</taxon>
        <taxon>Micrococcales</taxon>
        <taxon>Sanguibacteraceae</taxon>
        <taxon>Sanguibacter</taxon>
    </lineage>
</organism>
<evidence type="ECO:0000313" key="8">
    <source>
        <dbReference type="Proteomes" id="UP000561011"/>
    </source>
</evidence>
<comment type="caution">
    <text evidence="7">The sequence shown here is derived from an EMBL/GenBank/DDBJ whole genome shotgun (WGS) entry which is preliminary data.</text>
</comment>
<evidence type="ECO:0000256" key="4">
    <source>
        <dbReference type="ARBA" id="ARBA00022807"/>
    </source>
</evidence>
<dbReference type="GO" id="GO:0004198">
    <property type="term" value="F:calcium-dependent cysteine-type endopeptidase activity"/>
    <property type="evidence" value="ECO:0007669"/>
    <property type="project" value="InterPro"/>
</dbReference>
<feature type="domain" description="Calpain catalytic" evidence="6">
    <location>
        <begin position="308"/>
        <end position="518"/>
    </location>
</feature>
<keyword evidence="2 5" id="KW-0645">Protease</keyword>
<sequence>MTADMVPRLDLQTDELRQVAAEMRATAVTARDASSRVLKGWKLLDSSYQAPESPAVLAVMDEAADGAVAYASILDIVSGALVAFADDIDVAKAQLKTIAADVADLGTAARDVDDWQDSSRLVATNDGIISRIAQLQTAVTEAEALCTAAIRGAAEAPRTDPTTQARDMIADLFGFSSDRHVDRIEELLAGAADPYSTAMYGHLELLRDGMVSGTYDGDAVFEAFQRLTPEQVANLEQYLGSVHAMGHSDLVATFSSQLLAGLETESQVRTMIDSLPSLEPKVSDEVTGWVAADREKIMKGLENAQYEDVNQGAGQDCWLLAGLGAALVSRPQQIKDNITANANGTYTVTLYPDGKATEVTVSGDVAVDGEGDAFYAGGPLEDQAPNWVSIYEKASAQLIGDGSFAGLRAGHPATGIEVTTGRETETYGPGSWGSGHVSVQQVQQLLDEGHPMTCLTQHRWSDTTIASWHVYFVAEVDSDGLIVVRNPWGHGNRSGVQEELRLTEEEFNETFALESSGS</sequence>
<dbReference type="InterPro" id="IPR022684">
    <property type="entry name" value="Calpain_cysteine_protease"/>
</dbReference>
<evidence type="ECO:0000256" key="1">
    <source>
        <dbReference type="ARBA" id="ARBA00007623"/>
    </source>
</evidence>
<evidence type="ECO:0000313" key="7">
    <source>
        <dbReference type="EMBL" id="NYS95518.1"/>
    </source>
</evidence>
<gene>
    <name evidence="7" type="ORF">HZZ10_18600</name>
</gene>